<dbReference type="SUPFAM" id="SSF48371">
    <property type="entry name" value="ARM repeat"/>
    <property type="match status" value="2"/>
</dbReference>
<dbReference type="InterPro" id="IPR000403">
    <property type="entry name" value="PI3/4_kinase_cat_dom"/>
</dbReference>
<dbReference type="GO" id="GO:0000723">
    <property type="term" value="P:telomere maintenance"/>
    <property type="evidence" value="ECO:0007669"/>
    <property type="project" value="TreeGrafter"/>
</dbReference>
<dbReference type="EMBL" id="HBHW01020081">
    <property type="protein sequence ID" value="CAE0047625.1"/>
    <property type="molecule type" value="Transcribed_RNA"/>
</dbReference>
<dbReference type="Pfam" id="PF19704">
    <property type="entry name" value="DNAPKcs_CC5"/>
    <property type="match status" value="1"/>
</dbReference>
<proteinExistence type="predicted"/>
<dbReference type="PROSITE" id="PS50290">
    <property type="entry name" value="PI3_4_KINASE_3"/>
    <property type="match status" value="1"/>
</dbReference>
<dbReference type="Pfam" id="PF00454">
    <property type="entry name" value="PI3_PI4_kinase"/>
    <property type="match status" value="1"/>
</dbReference>
<dbReference type="InterPro" id="IPR012582">
    <property type="entry name" value="DNAPKcs_CC3"/>
</dbReference>
<dbReference type="InterPro" id="IPR003152">
    <property type="entry name" value="FATC_dom"/>
</dbReference>
<dbReference type="Gene3D" id="3.30.1010.10">
    <property type="entry name" value="Phosphatidylinositol 3-kinase Catalytic Subunit, Chain A, domain 4"/>
    <property type="match status" value="1"/>
</dbReference>
<dbReference type="InterPro" id="IPR036940">
    <property type="entry name" value="PI3/4_kinase_cat_sf"/>
</dbReference>
<dbReference type="InterPro" id="IPR011009">
    <property type="entry name" value="Kinase-like_dom_sf"/>
</dbReference>
<feature type="region of interest" description="Disordered" evidence="1">
    <location>
        <begin position="1375"/>
        <end position="1396"/>
    </location>
</feature>
<dbReference type="PANTHER" id="PTHR11139">
    <property type="entry name" value="ATAXIA TELANGIECTASIA MUTATED ATM -RELATED"/>
    <property type="match status" value="1"/>
</dbReference>
<feature type="domain" description="PI3K/PI4K catalytic" evidence="2">
    <location>
        <begin position="2142"/>
        <end position="2489"/>
    </location>
</feature>
<dbReference type="InterPro" id="IPR050517">
    <property type="entry name" value="DDR_Repair_Kinase"/>
</dbReference>
<dbReference type="GO" id="GO:0004674">
    <property type="term" value="F:protein serine/threonine kinase activity"/>
    <property type="evidence" value="ECO:0007669"/>
    <property type="project" value="TreeGrafter"/>
</dbReference>
<dbReference type="InterPro" id="IPR045581">
    <property type="entry name" value="DNAPKcs_CC5"/>
</dbReference>
<dbReference type="SMART" id="SM00146">
    <property type="entry name" value="PI3Kc"/>
    <property type="match status" value="1"/>
</dbReference>
<dbReference type="Pfam" id="PF08163">
    <property type="entry name" value="DNAPKcs_CC3"/>
    <property type="match status" value="1"/>
</dbReference>
<dbReference type="Gene3D" id="1.10.1070.11">
    <property type="entry name" value="Phosphatidylinositol 3-/4-kinase, catalytic domain"/>
    <property type="match status" value="1"/>
</dbReference>
<gene>
    <name evidence="4" type="ORF">RMAR00112_LOCUS15605</name>
</gene>
<dbReference type="GO" id="GO:0005634">
    <property type="term" value="C:nucleus"/>
    <property type="evidence" value="ECO:0007669"/>
    <property type="project" value="InterPro"/>
</dbReference>
<evidence type="ECO:0000259" key="2">
    <source>
        <dbReference type="PROSITE" id="PS50290"/>
    </source>
</evidence>
<evidence type="ECO:0000256" key="1">
    <source>
        <dbReference type="SAM" id="MobiDB-lite"/>
    </source>
</evidence>
<dbReference type="InterPro" id="IPR016024">
    <property type="entry name" value="ARM-type_fold"/>
</dbReference>
<protein>
    <recommendedName>
        <fullName evidence="5">Non-specific serine/threonine protein kinase</fullName>
    </recommendedName>
</protein>
<organism evidence="4">
    <name type="scientific">Rhodosorus marinus</name>
    <dbReference type="NCBI Taxonomy" id="101924"/>
    <lineage>
        <taxon>Eukaryota</taxon>
        <taxon>Rhodophyta</taxon>
        <taxon>Stylonematophyceae</taxon>
        <taxon>Stylonematales</taxon>
        <taxon>Stylonemataceae</taxon>
        <taxon>Rhodosorus</taxon>
    </lineage>
</organism>
<dbReference type="SUPFAM" id="SSF56112">
    <property type="entry name" value="Protein kinase-like (PK-like)"/>
    <property type="match status" value="1"/>
</dbReference>
<name>A0A7S3EDV2_9RHOD</name>
<dbReference type="GO" id="GO:0006303">
    <property type="term" value="P:double-strand break repair via nonhomologous end joining"/>
    <property type="evidence" value="ECO:0007669"/>
    <property type="project" value="InterPro"/>
</dbReference>
<evidence type="ECO:0000259" key="3">
    <source>
        <dbReference type="PROSITE" id="PS51190"/>
    </source>
</evidence>
<dbReference type="PANTHER" id="PTHR11139:SF68">
    <property type="entry name" value="DNA-DEPENDENT PROTEIN KINASE CATALYTIC SUBUNIT"/>
    <property type="match status" value="1"/>
</dbReference>
<accession>A0A7S3EDV2</accession>
<dbReference type="SMART" id="SM01344">
    <property type="entry name" value="NUC194"/>
    <property type="match status" value="1"/>
</dbReference>
<dbReference type="PROSITE" id="PS51190">
    <property type="entry name" value="FATC"/>
    <property type="match status" value="1"/>
</dbReference>
<evidence type="ECO:0000313" key="4">
    <source>
        <dbReference type="EMBL" id="CAE0047625.1"/>
    </source>
</evidence>
<feature type="domain" description="FATC" evidence="3">
    <location>
        <begin position="2502"/>
        <end position="2534"/>
    </location>
</feature>
<evidence type="ECO:0008006" key="5">
    <source>
        <dbReference type="Google" id="ProtNLM"/>
    </source>
</evidence>
<sequence length="2534" mass="281893">MAASKLLSTSFATGLELTDLDDVLLLVKVEVTKDSFCRSFAKVLHHQIALSLDRHLDYFLEWSSPVSGAGFSETVNAKLLLGSVASFLLLPAKSQSEALICSKLMSILPHPEKARSMSLSDNLFWISLAKLLLVLSPETTLAAGKKSSVYQLIVGYGLSKEGRFNALTEEATVDIRLLAIESLPLFLSDGSEELSNEIGDELNALFVEEFPTASSVLSDRPQQRKAYDLVILKILSALESCPFGAPVLFPCLVRHAAEGSSHHLFEAIAGAVESMATCASRQAAKRAFDDAFSTYTDGWRPENIRRAAALDFSIPLIKHVRDAGIVRDIAEERLNLLLRIAEEPLTKQGSGKNPSMDQYRTTLDLSACSVRILVELLERLPSDLVRGELNKIFIQGQDMPQNDNARGSELMKHMLNFGDRVAKGKMEAAYDERAYSSSNISLAASKWEYRCAAYNLAAIVILKTLRQQPKFLASLLHPDFIEKIVNTNEDWSPMFTVETSFRRQRSALTSLRKEKRRRGKLPVKYLSTQFLVATNMSQDFQSFVEGQASGGGDGDYRAVDEDGESLDIELDVVNKSICWSYALQACHSLFALSRATEGSSKDEESDMYYKHVEKTVARLAEVISTRSQAHRNVKCFVSKLLLQIYDQLRPTTQKTLFKPFVDAAIECSRFGEGVHYFERDLVIQIVSMCNSAIVDGSTLLESAAALKELMVSVAKKILTFNLKSRMWKAVMVANLDLVKELMECCKGVRGVTLPSNVWRAYLLYQGQDTGTESGRPRYQSEVISSISDKAKCRLVGLSILYSALSNDIVVEDVKKGFRTIFQLMTEAHVQSPVYESAAQVLGKALSVIGRGDENRLYENSLHESMEALTVACLERIETDFDKRRLIRTIEKVSVEYGRITRSFVSSMCDSVLDRSLGALRLTVLKCLGRLVQTDESIVREVLEKLAPHFLMIAGSHDAPQLQRGLILLLGDALSSGGLRTQEELWCLIRRVCDQFSRHPQKELRRDLFQIVSQVLGVLRENGEEDAETEKILFRALMDEDMDCRVVGLRHFHKTLPRNCHERLATLLSPEFYAAGDRKLWISNALVLLLELTLESVDIDDALHERLKGATFEPLGSGSFSNSRATENSLLATLSLSQISSLSRFATAGAPFSVMESLTQVVQLGTSTVDPLPSGSAFVSGQTTRELSPSNSNRIGVGKRVRFEIPRKDNEMSTSERFAMRAVRERIKQEDEELRKNEGSSAYTPSPLLRKYRQGDLPDFEISARSFLEAFKVLAMTRHDTAAELLLLVLKVLYAYEGTTNLRELICGRICDSLGHLLRSSEPAPGIEMLLGFFLNAFTYCGTSILPVSTLRRSGWLSADQFSGIAALEHAILDKRGKQRSEHPDAKKRKIDAARSDEATSAMSMALISVGQEDMMHGSVLSEFDLLVDELKDARNSADSMLRGSILACALRLSKWEDVRHFALPLEGSFLEPWGNDPASVMLAKISTSVFVENNALRLLGLKVNLEERFLNWCEELLEQNTKPGSGLTLVDILRTEFPELTIVAALVANPEEALIDHCLGQSLKRMVVKMAAASKRHSRSEECFSNLNLLVDTARILQASFENHCTFAEAVGKSHRFSWTNLGGQSLEELKVHTCFKVFCSVLSSSRTDESAVVERINQNLVASLTVASSASRDHGDRQSSESLLRLARKHVTAYGLTVPDELQEQLIRQVADKYNNDGTQSSFSSVSSMRVRMIERSLTSAKQLQSKDPSFALLTGNIAEQALRGMKDANVESHGAVDPNELRRIAEESYALAAEVSADEKKAEALISLFRLLRSDSGKEAAQRQSDSLIARLVSLLVGALCVGSGKQDHLMLQVFDLVRHGGRETRKEFRDKSSDIPVSLLVKWTPHVVAFLFQDASRGGSESTALTAADGTMAWAVFPCLMKIAKSRPQVIFFQMRVAEQAHKKLNKNVSAESQQILSRLALVLGRPAQTLEKFAQQLELLADPGTTSRKTILTLLNALGSRNRKKLTASLRILLDKAFDDCGGVGKVHREYAIALQRQFVGLCNSLNLDVEKAGGVRSTLNTWIDKASETDLYLGLTPLCEELRAMTVFESGQTSARLESYSPWLASYVHHATVNEDLFALEVPGSTENENHPKIVLFDQSLRVMQSKQRPKVLGMIGSDQKRYSFLVKGGEDLRTDEHVQRIFRGFNRSLATLKPNQGSRLAVFSVVPIAVDCGLIEWISNTVSVRTLLEDDIVSLENRDLRTAAKEAIFLTRAARVHMYTVLHGSPPSTDSVPDFVRFPKAADYLRAFVQVSNEGARQSQLMQESVSNSYLLQMRIMRLCMSPRSFLMIRNRLVRSLVVNCVAGYFLGIGDRHLDNILIDLKRLTIVSVDFGYSLGSSMGLPVPELLPFRFTAQFQHLLSPRDTTQVFVKLMSKAIQCIAQDADEHLIECETFASDVLDQVDVHDAVSSIRAKLNGKHPLQICLIDLRKHVKQETFELVRRNVYGGMYVERLEEVKVLSPTDQAKSLVEMATNPCLLSRTYYGSTPWL</sequence>
<reference evidence="4" key="1">
    <citation type="submission" date="2021-01" db="EMBL/GenBank/DDBJ databases">
        <authorList>
            <person name="Corre E."/>
            <person name="Pelletier E."/>
            <person name="Niang G."/>
            <person name="Scheremetjew M."/>
            <person name="Finn R."/>
            <person name="Kale V."/>
            <person name="Holt S."/>
            <person name="Cochrane G."/>
            <person name="Meng A."/>
            <person name="Brown T."/>
            <person name="Cohen L."/>
        </authorList>
    </citation>
    <scope>NUCLEOTIDE SEQUENCE</scope>
    <source>
        <strain evidence="4">CCMP 769</strain>
    </source>
</reference>